<dbReference type="PANTHER" id="PTHR30349">
    <property type="entry name" value="PHAGE INTEGRASE-RELATED"/>
    <property type="match status" value="1"/>
</dbReference>
<dbReference type="NCBIfam" id="TIGR01764">
    <property type="entry name" value="excise"/>
    <property type="match status" value="1"/>
</dbReference>
<protein>
    <submittedName>
        <fullName evidence="4">DNA-binding protein, excisionase family</fullName>
    </submittedName>
</protein>
<evidence type="ECO:0000256" key="1">
    <source>
        <dbReference type="ARBA" id="ARBA00022908"/>
    </source>
</evidence>
<evidence type="ECO:0000313" key="5">
    <source>
        <dbReference type="Proteomes" id="UP000005744"/>
    </source>
</evidence>
<proteinExistence type="predicted"/>
<dbReference type="STRING" id="395493.BegalDRAFT_1453"/>
<dbReference type="OrthoDB" id="9795573at2"/>
<organism evidence="4 5">
    <name type="scientific">Beggiatoa alba B18LD</name>
    <dbReference type="NCBI Taxonomy" id="395493"/>
    <lineage>
        <taxon>Bacteria</taxon>
        <taxon>Pseudomonadati</taxon>
        <taxon>Pseudomonadota</taxon>
        <taxon>Gammaproteobacteria</taxon>
        <taxon>Thiotrichales</taxon>
        <taxon>Thiotrichaceae</taxon>
        <taxon>Beggiatoa</taxon>
    </lineage>
</organism>
<dbReference type="GO" id="GO:0006310">
    <property type="term" value="P:DNA recombination"/>
    <property type="evidence" value="ECO:0007669"/>
    <property type="project" value="UniProtKB-KW"/>
</dbReference>
<dbReference type="SUPFAM" id="SSF56349">
    <property type="entry name" value="DNA breaking-rejoining enzymes"/>
    <property type="match status" value="1"/>
</dbReference>
<dbReference type="InterPro" id="IPR041657">
    <property type="entry name" value="HTH_17"/>
</dbReference>
<evidence type="ECO:0000256" key="2">
    <source>
        <dbReference type="ARBA" id="ARBA00023172"/>
    </source>
</evidence>
<dbReference type="AlphaFoldDB" id="I3CFE8"/>
<dbReference type="Proteomes" id="UP000005744">
    <property type="component" value="Unassembled WGS sequence"/>
</dbReference>
<reference evidence="4 5" key="1">
    <citation type="submission" date="2011-11" db="EMBL/GenBank/DDBJ databases">
        <title>Improved High-Quality Draft sequence of Beggiatoa alba B18lD.</title>
        <authorList>
            <consortium name="US DOE Joint Genome Institute"/>
            <person name="Lucas S."/>
            <person name="Han J."/>
            <person name="Lapidus A."/>
            <person name="Cheng J.-F."/>
            <person name="Goodwin L."/>
            <person name="Pitluck S."/>
            <person name="Peters L."/>
            <person name="Mikhailova N."/>
            <person name="Held B."/>
            <person name="Detter J.C."/>
            <person name="Han C."/>
            <person name="Tapia R."/>
            <person name="Land M."/>
            <person name="Hauser L."/>
            <person name="Kyrpides N."/>
            <person name="Ivanova N."/>
            <person name="Pagani I."/>
            <person name="Samuel K."/>
            <person name="Teske A."/>
            <person name="Mueller J."/>
            <person name="Woyke T."/>
        </authorList>
    </citation>
    <scope>NUCLEOTIDE SEQUENCE [LARGE SCALE GENOMIC DNA]</scope>
    <source>
        <strain evidence="4 5">B18LD</strain>
    </source>
</reference>
<dbReference type="GO" id="GO:0015074">
    <property type="term" value="P:DNA integration"/>
    <property type="evidence" value="ECO:0007669"/>
    <property type="project" value="UniProtKB-KW"/>
</dbReference>
<evidence type="ECO:0000313" key="4">
    <source>
        <dbReference type="EMBL" id="EIJ42341.1"/>
    </source>
</evidence>
<dbReference type="Pfam" id="PF00589">
    <property type="entry name" value="Phage_integrase"/>
    <property type="match status" value="1"/>
</dbReference>
<dbReference type="PANTHER" id="PTHR30349:SF64">
    <property type="entry name" value="PROPHAGE INTEGRASE INTD-RELATED"/>
    <property type="match status" value="1"/>
</dbReference>
<sequence>MQLYTLDEVAGLLKVSRRTLNRLIERGEIKTVYIGCLPRVSHEEVERFLACGVPLGTVTLSTVLSFFLSVKADKRSALDDQLRARTLLAGLGAQLDMATFRSRQLRTFMSVRLKSVSASSVNRELSLLGAAINLYNSEMDTQLPNPTKGKLLREPEGRVRWLKPVEAERLIMTARLSLTPYLADFIVLALYTGARRGELLGLTWDRVDFERAFLVLEAEHTKGQKRRCIPLHPRALQALRHLQTLGSGEFVFSDRNGRKVGSLRKSFLNACERADIRNFHIHDLRHTCAAWLVMEGVALVVIRDLLGHQSVKTTEIYAHLDLVCVRQGLSCLDWKGQNLGSV</sequence>
<keyword evidence="5" id="KW-1185">Reference proteome</keyword>
<dbReference type="CDD" id="cd00796">
    <property type="entry name" value="INT_Rci_Hp1_C"/>
    <property type="match status" value="1"/>
</dbReference>
<dbReference type="Pfam" id="PF12728">
    <property type="entry name" value="HTH_17"/>
    <property type="match status" value="1"/>
</dbReference>
<dbReference type="InterPro" id="IPR002104">
    <property type="entry name" value="Integrase_catalytic"/>
</dbReference>
<dbReference type="Gene3D" id="1.10.443.10">
    <property type="entry name" value="Intergrase catalytic core"/>
    <property type="match status" value="1"/>
</dbReference>
<keyword evidence="2" id="KW-0233">DNA recombination</keyword>
<name>I3CFE8_9GAMM</name>
<dbReference type="RefSeq" id="WP_002685189.1">
    <property type="nucleotide sequence ID" value="NZ_JH600070.1"/>
</dbReference>
<keyword evidence="4" id="KW-0238">DNA-binding</keyword>
<dbReference type="GO" id="GO:0003677">
    <property type="term" value="F:DNA binding"/>
    <property type="evidence" value="ECO:0007669"/>
    <property type="project" value="UniProtKB-KW"/>
</dbReference>
<dbReference type="InterPro" id="IPR010093">
    <property type="entry name" value="SinI_DNA-bd"/>
</dbReference>
<dbReference type="InterPro" id="IPR050090">
    <property type="entry name" value="Tyrosine_recombinase_XerCD"/>
</dbReference>
<dbReference type="InterPro" id="IPR011010">
    <property type="entry name" value="DNA_brk_join_enz"/>
</dbReference>
<accession>I3CFE8</accession>
<dbReference type="EMBL" id="JH600070">
    <property type="protein sequence ID" value="EIJ42341.1"/>
    <property type="molecule type" value="Genomic_DNA"/>
</dbReference>
<dbReference type="PROSITE" id="PS51898">
    <property type="entry name" value="TYR_RECOMBINASE"/>
    <property type="match status" value="1"/>
</dbReference>
<dbReference type="eggNOG" id="COG0582">
    <property type="taxonomic scope" value="Bacteria"/>
</dbReference>
<evidence type="ECO:0000259" key="3">
    <source>
        <dbReference type="PROSITE" id="PS51898"/>
    </source>
</evidence>
<feature type="domain" description="Tyr recombinase" evidence="3">
    <location>
        <begin position="157"/>
        <end position="330"/>
    </location>
</feature>
<dbReference type="HOGENOM" id="CLU_027562_17_7_6"/>
<keyword evidence="1" id="KW-0229">DNA integration</keyword>
<gene>
    <name evidence="4" type="ORF">BegalDRAFT_1453</name>
</gene>
<dbReference type="InterPro" id="IPR013762">
    <property type="entry name" value="Integrase-like_cat_sf"/>
</dbReference>